<evidence type="ECO:0008006" key="4">
    <source>
        <dbReference type="Google" id="ProtNLM"/>
    </source>
</evidence>
<reference evidence="3" key="1">
    <citation type="submission" date="2017-09" db="EMBL/GenBank/DDBJ databases">
        <title>Depth-based differentiation of microbial function through sediment-hosted aquifers and enrichment of novel symbionts in the deep terrestrial subsurface.</title>
        <authorList>
            <person name="Probst A.J."/>
            <person name="Ladd B."/>
            <person name="Jarett J.K."/>
            <person name="Geller-Mcgrath D.E."/>
            <person name="Sieber C.M.K."/>
            <person name="Emerson J.B."/>
            <person name="Anantharaman K."/>
            <person name="Thomas B.C."/>
            <person name="Malmstrom R."/>
            <person name="Stieglmeier M."/>
            <person name="Klingl A."/>
            <person name="Woyke T."/>
            <person name="Ryan C.M."/>
            <person name="Banfield J.F."/>
        </authorList>
    </citation>
    <scope>NUCLEOTIDE SEQUENCE [LARGE SCALE GENOMIC DNA]</scope>
</reference>
<keyword evidence="1" id="KW-1133">Transmembrane helix</keyword>
<comment type="caution">
    <text evidence="2">The sequence shown here is derived from an EMBL/GenBank/DDBJ whole genome shotgun (WGS) entry which is preliminary data.</text>
</comment>
<proteinExistence type="predicted"/>
<dbReference type="Proteomes" id="UP000231162">
    <property type="component" value="Unassembled WGS sequence"/>
</dbReference>
<evidence type="ECO:0000313" key="3">
    <source>
        <dbReference type="Proteomes" id="UP000231162"/>
    </source>
</evidence>
<name>A0A2M6R9Q4_9BACT</name>
<evidence type="ECO:0000256" key="1">
    <source>
        <dbReference type="SAM" id="Phobius"/>
    </source>
</evidence>
<sequence length="410" mass="42259">MIYTRKQKGFTVVFAVIVIASLAVLVLGLYSLNSTMYGNTGRLVALSQARSLAQGGIDRAVHALSYDQSYTGESDLALPPVDGVLDIVVSAPDATTRIITATAYIPNKVLPLITYTTSAQGVASLGSQGNVFSFALQVGQGGFYASNNVHINGNIYSNADIAIEGSGSSVSGDASAVGEVEINGHVGTMHEGVPVVPMTQVDFSAWHNEAQAHGTTHVGDLAISSNSPLTLGGDGNISVITGRLLISSSPQITLAGPVWIKGIGGSSLEISGNAKFTIPSSFAQSTTAIIADQKITISGNAQFSTDKMGAYMMIVSDYPGTLTPDTPAIDIAANAKFDAATLFAPNGKLTFTSATSGVSAIAFEAQKIHIDSNLTLNYQQGLASLSFKQPNTPSGGGFTITPGSYSVPTP</sequence>
<keyword evidence="1" id="KW-0472">Membrane</keyword>
<evidence type="ECO:0000313" key="2">
    <source>
        <dbReference type="EMBL" id="PIS06790.1"/>
    </source>
</evidence>
<keyword evidence="1" id="KW-0812">Transmembrane</keyword>
<dbReference type="AlphaFoldDB" id="A0A2M6R9Q4"/>
<dbReference type="EMBL" id="PEZX01000036">
    <property type="protein sequence ID" value="PIS06790.1"/>
    <property type="molecule type" value="Genomic_DNA"/>
</dbReference>
<accession>A0A2M6R9Q4</accession>
<feature type="transmembrane region" description="Helical" evidence="1">
    <location>
        <begin position="12"/>
        <end position="32"/>
    </location>
</feature>
<organism evidence="2 3">
    <name type="scientific">Candidatus Berkelbacteria bacterium CG10_big_fil_rev_8_21_14_0_10_43_14</name>
    <dbReference type="NCBI Taxonomy" id="1974515"/>
    <lineage>
        <taxon>Bacteria</taxon>
        <taxon>Candidatus Berkelbacteria</taxon>
    </lineage>
</organism>
<protein>
    <recommendedName>
        <fullName evidence="4">Type 4 fimbrial biogenesis protein PilX N-terminal domain-containing protein</fullName>
    </recommendedName>
</protein>
<gene>
    <name evidence="2" type="ORF">COT79_02740</name>
</gene>